<proteinExistence type="predicted"/>
<gene>
    <name evidence="1" type="ORF">CCMP2556_LOCUS8467</name>
</gene>
<evidence type="ECO:0000313" key="1">
    <source>
        <dbReference type="EMBL" id="CAK9006501.1"/>
    </source>
</evidence>
<reference evidence="1 2" key="1">
    <citation type="submission" date="2024-02" db="EMBL/GenBank/DDBJ databases">
        <authorList>
            <person name="Chen Y."/>
            <person name="Shah S."/>
            <person name="Dougan E. K."/>
            <person name="Thang M."/>
            <person name="Chan C."/>
        </authorList>
    </citation>
    <scope>NUCLEOTIDE SEQUENCE [LARGE SCALE GENOMIC DNA]</scope>
</reference>
<feature type="non-terminal residue" evidence="1">
    <location>
        <position position="1"/>
    </location>
</feature>
<keyword evidence="2" id="KW-1185">Reference proteome</keyword>
<protein>
    <submittedName>
        <fullName evidence="1">Uncharacterized protein</fullName>
    </submittedName>
</protein>
<organism evidence="1 2">
    <name type="scientific">Durusdinium trenchii</name>
    <dbReference type="NCBI Taxonomy" id="1381693"/>
    <lineage>
        <taxon>Eukaryota</taxon>
        <taxon>Sar</taxon>
        <taxon>Alveolata</taxon>
        <taxon>Dinophyceae</taxon>
        <taxon>Suessiales</taxon>
        <taxon>Symbiodiniaceae</taxon>
        <taxon>Durusdinium</taxon>
    </lineage>
</organism>
<name>A0ABP0IWM5_9DINO</name>
<accession>A0ABP0IWM5</accession>
<sequence>TVLITTATWLCEGLHCTQMTTQRRDELYKLQALKSIRLVKKYKDKSGQQRVAGTRQLKYSQVYPWGFAFTVAGLHNKFLHQQQLMYPSKVMDDRNLKFMDVDPNSSDSDLEDVVAHSSI</sequence>
<dbReference type="Proteomes" id="UP001642484">
    <property type="component" value="Unassembled WGS sequence"/>
</dbReference>
<dbReference type="EMBL" id="CAXAMN010003837">
    <property type="protein sequence ID" value="CAK9006501.1"/>
    <property type="molecule type" value="Genomic_DNA"/>
</dbReference>
<comment type="caution">
    <text evidence="1">The sequence shown here is derived from an EMBL/GenBank/DDBJ whole genome shotgun (WGS) entry which is preliminary data.</text>
</comment>
<evidence type="ECO:0000313" key="2">
    <source>
        <dbReference type="Proteomes" id="UP001642484"/>
    </source>
</evidence>